<reference evidence="10 11" key="1">
    <citation type="submission" date="2014-04" db="EMBL/GenBank/DDBJ databases">
        <authorList>
            <consortium name="DOE Joint Genome Institute"/>
            <person name="Kuo A."/>
            <person name="Zuccaro A."/>
            <person name="Kohler A."/>
            <person name="Nagy L.G."/>
            <person name="Floudas D."/>
            <person name="Copeland A."/>
            <person name="Barry K.W."/>
            <person name="Cichocki N."/>
            <person name="Veneault-Fourrey C."/>
            <person name="LaButti K."/>
            <person name="Lindquist E.A."/>
            <person name="Lipzen A."/>
            <person name="Lundell T."/>
            <person name="Morin E."/>
            <person name="Murat C."/>
            <person name="Sun H."/>
            <person name="Tunlid A."/>
            <person name="Henrissat B."/>
            <person name="Grigoriev I.V."/>
            <person name="Hibbett D.S."/>
            <person name="Martin F."/>
            <person name="Nordberg H.P."/>
            <person name="Cantor M.N."/>
            <person name="Hua S.X."/>
        </authorList>
    </citation>
    <scope>NUCLEOTIDE SEQUENCE [LARGE SCALE GENOMIC DNA]</scope>
    <source>
        <strain evidence="10 11">MAFF 305830</strain>
    </source>
</reference>
<dbReference type="OrthoDB" id="1470350at2759"/>
<comment type="pathway">
    <text evidence="2">Secondary metabolite biosynthesis.</text>
</comment>
<dbReference type="SUPFAM" id="SSF48264">
    <property type="entry name" value="Cytochrome P450"/>
    <property type="match status" value="1"/>
</dbReference>
<keyword evidence="7" id="KW-0408">Iron</keyword>
<keyword evidence="9" id="KW-0812">Transmembrane</keyword>
<dbReference type="EMBL" id="KN824399">
    <property type="protein sequence ID" value="KIM20949.1"/>
    <property type="molecule type" value="Genomic_DNA"/>
</dbReference>
<proteinExistence type="inferred from homology"/>
<dbReference type="GO" id="GO:0020037">
    <property type="term" value="F:heme binding"/>
    <property type="evidence" value="ECO:0007669"/>
    <property type="project" value="InterPro"/>
</dbReference>
<dbReference type="InterPro" id="IPR001128">
    <property type="entry name" value="Cyt_P450"/>
</dbReference>
<comment type="cofactor">
    <cofactor evidence="1">
        <name>heme</name>
        <dbReference type="ChEBI" id="CHEBI:30413"/>
    </cofactor>
</comment>
<dbReference type="PANTHER" id="PTHR24305">
    <property type="entry name" value="CYTOCHROME P450"/>
    <property type="match status" value="1"/>
</dbReference>
<evidence type="ECO:0000256" key="4">
    <source>
        <dbReference type="ARBA" id="ARBA00022617"/>
    </source>
</evidence>
<reference evidence="11" key="2">
    <citation type="submission" date="2015-01" db="EMBL/GenBank/DDBJ databases">
        <title>Evolutionary Origins and Diversification of the Mycorrhizal Mutualists.</title>
        <authorList>
            <consortium name="DOE Joint Genome Institute"/>
            <consortium name="Mycorrhizal Genomics Consortium"/>
            <person name="Kohler A."/>
            <person name="Kuo A."/>
            <person name="Nagy L.G."/>
            <person name="Floudas D."/>
            <person name="Copeland A."/>
            <person name="Barry K.W."/>
            <person name="Cichocki N."/>
            <person name="Veneault-Fourrey C."/>
            <person name="LaButti K."/>
            <person name="Lindquist E.A."/>
            <person name="Lipzen A."/>
            <person name="Lundell T."/>
            <person name="Morin E."/>
            <person name="Murat C."/>
            <person name="Riley R."/>
            <person name="Ohm R."/>
            <person name="Sun H."/>
            <person name="Tunlid A."/>
            <person name="Henrissat B."/>
            <person name="Grigoriev I.V."/>
            <person name="Hibbett D.S."/>
            <person name="Martin F."/>
        </authorList>
    </citation>
    <scope>NUCLEOTIDE SEQUENCE [LARGE SCALE GENOMIC DNA]</scope>
    <source>
        <strain evidence="11">MAFF 305830</strain>
    </source>
</reference>
<dbReference type="Proteomes" id="UP000054097">
    <property type="component" value="Unassembled WGS sequence"/>
</dbReference>
<keyword evidence="6" id="KW-0560">Oxidoreductase</keyword>
<dbReference type="InterPro" id="IPR036396">
    <property type="entry name" value="Cyt_P450_sf"/>
</dbReference>
<dbReference type="HOGENOM" id="CLU_001570_8_2_1"/>
<sequence>MFKLPLGILEMAFSVPFFSPVTLVGLLVSIPIVLPLLRLAESMIRASLSPSRIVPGPSGGSLFLGHLGLIQESTKGEWQEEMLKEHGHVLRYRALLGTARLLTTDIKALNHVLTNSTIYQRPETIRYALGQLIGEGLIYAEGSDHKRQRRIMNPAFSPGHIKEMTEIFLAKSRELRDILLSKTLTSEAPPSARVDMLHYLHQATLDIIGLAGFNYSFNALSDQQSDLSDSFNAVIHPSSSVPVIQILKVQVPAFRNVLVFDKGSRDVQKARSKMDSIGRELVSKKKAEVLREKMTGDDSVKKSKDLLSLLIRSNMDEAGGGLTDDEVLHQIPTFLLAGMLLVG</sequence>
<evidence type="ECO:0000256" key="2">
    <source>
        <dbReference type="ARBA" id="ARBA00005179"/>
    </source>
</evidence>
<feature type="transmembrane region" description="Helical" evidence="9">
    <location>
        <begin position="12"/>
        <end position="37"/>
    </location>
</feature>
<dbReference type="STRING" id="933852.A0A0C3ALN0"/>
<dbReference type="Pfam" id="PF00067">
    <property type="entry name" value="p450"/>
    <property type="match status" value="1"/>
</dbReference>
<evidence type="ECO:0008006" key="12">
    <source>
        <dbReference type="Google" id="ProtNLM"/>
    </source>
</evidence>
<dbReference type="Gene3D" id="1.10.630.10">
    <property type="entry name" value="Cytochrome P450"/>
    <property type="match status" value="1"/>
</dbReference>
<keyword evidence="9" id="KW-1133">Transmembrane helix</keyword>
<keyword evidence="5" id="KW-0479">Metal-binding</keyword>
<accession>A0A0C3ALN0</accession>
<evidence type="ECO:0000256" key="6">
    <source>
        <dbReference type="ARBA" id="ARBA00023002"/>
    </source>
</evidence>
<keyword evidence="4" id="KW-0349">Heme</keyword>
<name>A0A0C3ALN0_SERVB</name>
<keyword evidence="11" id="KW-1185">Reference proteome</keyword>
<dbReference type="PANTHER" id="PTHR24305:SF166">
    <property type="entry name" value="CYTOCHROME P450 12A4, MITOCHONDRIAL-RELATED"/>
    <property type="match status" value="1"/>
</dbReference>
<gene>
    <name evidence="10" type="ORF">M408DRAFT_29931</name>
</gene>
<dbReference type="AlphaFoldDB" id="A0A0C3ALN0"/>
<evidence type="ECO:0000313" key="10">
    <source>
        <dbReference type="EMBL" id="KIM20949.1"/>
    </source>
</evidence>
<keyword evidence="9" id="KW-0472">Membrane</keyword>
<protein>
    <recommendedName>
        <fullName evidence="12">Cytochrome P450</fullName>
    </recommendedName>
</protein>
<comment type="similarity">
    <text evidence="3">Belongs to the cytochrome P450 family.</text>
</comment>
<organism evidence="10 11">
    <name type="scientific">Serendipita vermifera MAFF 305830</name>
    <dbReference type="NCBI Taxonomy" id="933852"/>
    <lineage>
        <taxon>Eukaryota</taxon>
        <taxon>Fungi</taxon>
        <taxon>Dikarya</taxon>
        <taxon>Basidiomycota</taxon>
        <taxon>Agaricomycotina</taxon>
        <taxon>Agaricomycetes</taxon>
        <taxon>Sebacinales</taxon>
        <taxon>Serendipitaceae</taxon>
        <taxon>Serendipita</taxon>
    </lineage>
</organism>
<evidence type="ECO:0000256" key="9">
    <source>
        <dbReference type="SAM" id="Phobius"/>
    </source>
</evidence>
<dbReference type="GO" id="GO:0016705">
    <property type="term" value="F:oxidoreductase activity, acting on paired donors, with incorporation or reduction of molecular oxygen"/>
    <property type="evidence" value="ECO:0007669"/>
    <property type="project" value="InterPro"/>
</dbReference>
<dbReference type="GO" id="GO:0004497">
    <property type="term" value="F:monooxygenase activity"/>
    <property type="evidence" value="ECO:0007669"/>
    <property type="project" value="UniProtKB-KW"/>
</dbReference>
<evidence type="ECO:0000256" key="3">
    <source>
        <dbReference type="ARBA" id="ARBA00010617"/>
    </source>
</evidence>
<keyword evidence="8" id="KW-0503">Monooxygenase</keyword>
<evidence type="ECO:0000256" key="5">
    <source>
        <dbReference type="ARBA" id="ARBA00022723"/>
    </source>
</evidence>
<evidence type="ECO:0000256" key="7">
    <source>
        <dbReference type="ARBA" id="ARBA00023004"/>
    </source>
</evidence>
<dbReference type="GO" id="GO:0005506">
    <property type="term" value="F:iron ion binding"/>
    <property type="evidence" value="ECO:0007669"/>
    <property type="project" value="InterPro"/>
</dbReference>
<evidence type="ECO:0000256" key="8">
    <source>
        <dbReference type="ARBA" id="ARBA00023033"/>
    </source>
</evidence>
<dbReference type="InterPro" id="IPR050121">
    <property type="entry name" value="Cytochrome_P450_monoxygenase"/>
</dbReference>
<evidence type="ECO:0000256" key="1">
    <source>
        <dbReference type="ARBA" id="ARBA00001971"/>
    </source>
</evidence>
<evidence type="ECO:0000313" key="11">
    <source>
        <dbReference type="Proteomes" id="UP000054097"/>
    </source>
</evidence>